<dbReference type="SUPFAM" id="SSF53686">
    <property type="entry name" value="Tryptophan synthase beta subunit-like PLP-dependent enzymes"/>
    <property type="match status" value="1"/>
</dbReference>
<dbReference type="Gene3D" id="3.40.50.1100">
    <property type="match status" value="2"/>
</dbReference>
<keyword evidence="3 5" id="KW-0663">Pyridoxal phosphate</keyword>
<dbReference type="GO" id="GO:0019148">
    <property type="term" value="F:D-cysteine desulfhydrase activity"/>
    <property type="evidence" value="ECO:0007669"/>
    <property type="project" value="TreeGrafter"/>
</dbReference>
<dbReference type="EMBL" id="CP031761">
    <property type="protein sequence ID" value="AXR03625.1"/>
    <property type="molecule type" value="Genomic_DNA"/>
</dbReference>
<comment type="similarity">
    <text evidence="2">Belongs to the ACC deaminase/D-cysteine desulfhydrase family.</text>
</comment>
<protein>
    <submittedName>
        <fullName evidence="7">1-aminocyclopropane-1-carboxylate deaminase/D-cysteine desulfhydrase</fullName>
    </submittedName>
</protein>
<dbReference type="Pfam" id="PF00291">
    <property type="entry name" value="PALP"/>
    <property type="match status" value="1"/>
</dbReference>
<feature type="modified residue" description="N6-(pyridoxal phosphate)lysine" evidence="5">
    <location>
        <position position="43"/>
    </location>
</feature>
<accession>A0AAD0RKY2</accession>
<dbReference type="Proteomes" id="UP000258102">
    <property type="component" value="Chromosome 1"/>
</dbReference>
<sequence>MQTITNIAESPTQTIHHPILDKYGLTLLVKRDDLLHPMIQGNKWRKLKYNLLHLKQAGLEELVTFGGAFSNHLYATSMACKLFSIKGHLIVRGPEIDRHNPTLKMASACGLTLHPVSRVEYRQRNQPDYMQTLQARFNHAYIIPEGGTNALALKGVEELAHSLPQSDYVMTAVGSGGTIAGLISGVPKQTQVLGVTVLKGAEYLAREIHELITAQRCAPWQLLHDFHHGGYAKTTPELLSFCREMKVKYNLPLEPIYTGKLFYAIFTLAKQGYFKKGSVITAIHTGGLQGLDGLRYLATKKYPKPK</sequence>
<dbReference type="RefSeq" id="WP_088531988.1">
    <property type="nucleotide sequence ID" value="NZ_CP021646.1"/>
</dbReference>
<evidence type="ECO:0000313" key="8">
    <source>
        <dbReference type="Proteomes" id="UP000258102"/>
    </source>
</evidence>
<dbReference type="AlphaFoldDB" id="A0AAD0RKY2"/>
<gene>
    <name evidence="7" type="ORF">D0511_17185</name>
</gene>
<evidence type="ECO:0000313" key="7">
    <source>
        <dbReference type="EMBL" id="AXR03625.1"/>
    </source>
</evidence>
<dbReference type="PANTHER" id="PTHR43780">
    <property type="entry name" value="1-AMINOCYCLOPROPANE-1-CARBOXYLATE DEAMINASE-RELATED"/>
    <property type="match status" value="1"/>
</dbReference>
<comment type="cofactor">
    <cofactor evidence="1">
        <name>pyridoxal 5'-phosphate</name>
        <dbReference type="ChEBI" id="CHEBI:597326"/>
    </cofactor>
</comment>
<feature type="active site" description="Nucleophile" evidence="4">
    <location>
        <position position="70"/>
    </location>
</feature>
<evidence type="ECO:0000256" key="2">
    <source>
        <dbReference type="ARBA" id="ARBA00008639"/>
    </source>
</evidence>
<dbReference type="PIRSF" id="PIRSF006278">
    <property type="entry name" value="ACCD_DCysDesulf"/>
    <property type="match status" value="1"/>
</dbReference>
<dbReference type="InterPro" id="IPR027278">
    <property type="entry name" value="ACCD_DCysDesulf"/>
</dbReference>
<evidence type="ECO:0000256" key="3">
    <source>
        <dbReference type="ARBA" id="ARBA00022898"/>
    </source>
</evidence>
<name>A0AAD0RKY2_PSEO7</name>
<dbReference type="InterPro" id="IPR001926">
    <property type="entry name" value="TrpB-like_PALP"/>
</dbReference>
<proteinExistence type="inferred from homology"/>
<evidence type="ECO:0000259" key="6">
    <source>
        <dbReference type="Pfam" id="PF00291"/>
    </source>
</evidence>
<dbReference type="InterPro" id="IPR036052">
    <property type="entry name" value="TrpB-like_PALP_sf"/>
</dbReference>
<dbReference type="KEGG" id="ppis:B1L02_17115"/>
<evidence type="ECO:0000256" key="1">
    <source>
        <dbReference type="ARBA" id="ARBA00001933"/>
    </source>
</evidence>
<evidence type="ECO:0000256" key="4">
    <source>
        <dbReference type="PIRSR" id="PIRSR006278-1"/>
    </source>
</evidence>
<feature type="domain" description="Tryptophan synthase beta chain-like PALP" evidence="6">
    <location>
        <begin position="8"/>
        <end position="286"/>
    </location>
</feature>
<reference evidence="7 8" key="1">
    <citation type="submission" date="2018-08" db="EMBL/GenBank/DDBJ databases">
        <title>Whole Genome Sequences of Two Pseudoalteromonas piscicida Strains, DE1-A and DE2-A, which Exhibit Strong Antibacterial Activity against Vibrio vulnificus.</title>
        <authorList>
            <person name="Richards G.P."/>
            <person name="Needleman D.S."/>
            <person name="Watson M.A."/>
            <person name="Polson S.W."/>
        </authorList>
    </citation>
    <scope>NUCLEOTIDE SEQUENCE [LARGE SCALE GENOMIC DNA]</scope>
    <source>
        <strain evidence="7 8">DE2-A</strain>
    </source>
</reference>
<evidence type="ECO:0000256" key="5">
    <source>
        <dbReference type="PIRSR" id="PIRSR006278-2"/>
    </source>
</evidence>
<dbReference type="PANTHER" id="PTHR43780:SF2">
    <property type="entry name" value="1-AMINOCYCLOPROPANE-1-CARBOXYLATE DEAMINASE-RELATED"/>
    <property type="match status" value="1"/>
</dbReference>
<organism evidence="7 8">
    <name type="scientific">Pseudoalteromonas piscicida</name>
    <dbReference type="NCBI Taxonomy" id="43662"/>
    <lineage>
        <taxon>Bacteria</taxon>
        <taxon>Pseudomonadati</taxon>
        <taxon>Pseudomonadota</taxon>
        <taxon>Gammaproteobacteria</taxon>
        <taxon>Alteromonadales</taxon>
        <taxon>Pseudoalteromonadaceae</taxon>
        <taxon>Pseudoalteromonas</taxon>
    </lineage>
</organism>